<dbReference type="SUPFAM" id="SSF53756">
    <property type="entry name" value="UDP-Glycosyltransferase/glycogen phosphorylase"/>
    <property type="match status" value="1"/>
</dbReference>
<gene>
    <name evidence="3" type="ORF">SAMN04515671_2781</name>
</gene>
<dbReference type="CDD" id="cd03809">
    <property type="entry name" value="GT4_MtfB-like"/>
    <property type="match status" value="1"/>
</dbReference>
<dbReference type="RefSeq" id="WP_157695413.1">
    <property type="nucleotide sequence ID" value="NZ_LT629710.1"/>
</dbReference>
<protein>
    <submittedName>
        <fullName evidence="3">Glycosyl transferases group 1</fullName>
    </submittedName>
</protein>
<sequence>MTLANMAENLRTTVRRIRPVDSSVQGLARSIDHHGSRRRNGLRQRIAELIAALNGDRTPVGRQWQPSTPTQSTPELLDRLVATLAEVTPAKAWLLLAVLEGELPSSAKVRSAVRAAALDGATAAVRLALWNGPLPRYLDAGPWHPVQVVTDRVLVDVHHTAQTDFATGIQRVTREATRRWLAAHDATLIGWRPGMTSMRQLTPKEVHRACWGGPAVTVPDDGPVLVPWHCTYILPELAAEVTRTGYLLSMAEHSGNPMNIIGYDLVPVTTSETSHEGLIPGFAGNLAAARYARNVVPISVGAAGEYLGWRDMLAGTGLSGPRIEPVVLPAAAHPVSAEAIDKARARLQVGGLPLVMVVGSHEPRKNHVAVLHAAELLWREGQRFCLTFIGGNSWNSDDFTNGLAGLQAAGRPIEAISAADDDLLFGGLRVARFTVFPSINEGFGLPVAESLVCGTPVITSNFGSMKEIADAGGGALLVDPRDDSSIVDAMRRLLTDDALLAELTRQAENRPVRTWDDYATETWAALMHEDAPVRRSNGNTTI</sequence>
<evidence type="ECO:0000259" key="2">
    <source>
        <dbReference type="Pfam" id="PF00534"/>
    </source>
</evidence>
<organism evidence="3 4">
    <name type="scientific">Nakamurella panacisegetis</name>
    <dbReference type="NCBI Taxonomy" id="1090615"/>
    <lineage>
        <taxon>Bacteria</taxon>
        <taxon>Bacillati</taxon>
        <taxon>Actinomycetota</taxon>
        <taxon>Actinomycetes</taxon>
        <taxon>Nakamurellales</taxon>
        <taxon>Nakamurellaceae</taxon>
        <taxon>Nakamurella</taxon>
    </lineage>
</organism>
<feature type="domain" description="Glycosyl transferase family 1" evidence="2">
    <location>
        <begin position="350"/>
        <end position="509"/>
    </location>
</feature>
<dbReference type="PANTHER" id="PTHR46401:SF2">
    <property type="entry name" value="GLYCOSYLTRANSFERASE WBBK-RELATED"/>
    <property type="match status" value="1"/>
</dbReference>
<dbReference type="OrthoDB" id="9801609at2"/>
<dbReference type="Pfam" id="PF00534">
    <property type="entry name" value="Glycos_transf_1"/>
    <property type="match status" value="1"/>
</dbReference>
<dbReference type="Gene3D" id="3.40.50.2000">
    <property type="entry name" value="Glycogen Phosphorylase B"/>
    <property type="match status" value="1"/>
</dbReference>
<dbReference type="STRING" id="1090615.SAMN04515671_2781"/>
<proteinExistence type="predicted"/>
<dbReference type="AlphaFoldDB" id="A0A1H0PIY4"/>
<reference evidence="3 4" key="1">
    <citation type="submission" date="2016-10" db="EMBL/GenBank/DDBJ databases">
        <authorList>
            <person name="de Groot N.N."/>
        </authorList>
    </citation>
    <scope>NUCLEOTIDE SEQUENCE [LARGE SCALE GENOMIC DNA]</scope>
    <source>
        <strain evidence="4">P4-7,KCTC 19426,CECT 7604</strain>
    </source>
</reference>
<keyword evidence="4" id="KW-1185">Reference proteome</keyword>
<evidence type="ECO:0000313" key="3">
    <source>
        <dbReference type="EMBL" id="SDP04566.1"/>
    </source>
</evidence>
<dbReference type="GO" id="GO:0016757">
    <property type="term" value="F:glycosyltransferase activity"/>
    <property type="evidence" value="ECO:0007669"/>
    <property type="project" value="InterPro"/>
</dbReference>
<dbReference type="InterPro" id="IPR001296">
    <property type="entry name" value="Glyco_trans_1"/>
</dbReference>
<dbReference type="EMBL" id="LT629710">
    <property type="protein sequence ID" value="SDP04566.1"/>
    <property type="molecule type" value="Genomic_DNA"/>
</dbReference>
<evidence type="ECO:0000313" key="4">
    <source>
        <dbReference type="Proteomes" id="UP000198741"/>
    </source>
</evidence>
<keyword evidence="1 3" id="KW-0808">Transferase</keyword>
<name>A0A1H0PIY4_9ACTN</name>
<accession>A0A1H0PIY4</accession>
<dbReference type="PANTHER" id="PTHR46401">
    <property type="entry name" value="GLYCOSYLTRANSFERASE WBBK-RELATED"/>
    <property type="match status" value="1"/>
</dbReference>
<dbReference type="Proteomes" id="UP000198741">
    <property type="component" value="Chromosome I"/>
</dbReference>
<evidence type="ECO:0000256" key="1">
    <source>
        <dbReference type="ARBA" id="ARBA00022679"/>
    </source>
</evidence>